<dbReference type="InterPro" id="IPR008492">
    <property type="entry name" value="Rv2714-like"/>
</dbReference>
<dbReference type="InterPro" id="IPR038389">
    <property type="entry name" value="PSMG2_sf"/>
</dbReference>
<protein>
    <recommendedName>
        <fullName evidence="3">PAC2 family protein</fullName>
    </recommendedName>
</protein>
<dbReference type="Pfam" id="PF09754">
    <property type="entry name" value="PAC2"/>
    <property type="match status" value="1"/>
</dbReference>
<dbReference type="InterPro" id="IPR019151">
    <property type="entry name" value="Proteasome_assmbl_chaperone_2"/>
</dbReference>
<sequence length="306" mass="32092">MDAASDLYELRARPDLDSPVLVMAPEGWIDAGLGGAGAVAAMLEVLETEVVASFDVDRLLDFRSRRPVSHMLDGVYTDLVWPKLELLAAHDLDGRAMLILAGPEPDHQWRAFADAVGELATMFGVRLAVGLGAFPAGVPHTRTPRLAATATTAELANQLGVVSGTVEVPAGILAAIERRLTGLDIPTIAIWARVPHYASSMPYPGASLQLLDGLTTVSGIRLDTPELAAAAAATKEHLEELTANSLQHTALVRQLEAQVDAEGGEAGAAAADRAAGQTEATEAGWGTLPTGDELAAEVERFLQQGE</sequence>
<dbReference type="SUPFAM" id="SSF159659">
    <property type="entry name" value="Cgl1923-like"/>
    <property type="match status" value="1"/>
</dbReference>
<reference evidence="2" key="1">
    <citation type="submission" date="2020-02" db="EMBL/GenBank/DDBJ databases">
        <authorList>
            <person name="Meier V. D."/>
        </authorList>
    </citation>
    <scope>NUCLEOTIDE SEQUENCE</scope>
    <source>
        <strain evidence="2">AVDCRST_MAG10</strain>
    </source>
</reference>
<feature type="compositionally biased region" description="Low complexity" evidence="1">
    <location>
        <begin position="263"/>
        <end position="281"/>
    </location>
</feature>
<proteinExistence type="predicted"/>
<accession>A0A6J4HK01</accession>
<evidence type="ECO:0000256" key="1">
    <source>
        <dbReference type="SAM" id="MobiDB-lite"/>
    </source>
</evidence>
<gene>
    <name evidence="2" type="ORF">AVDCRST_MAG10-851</name>
</gene>
<dbReference type="Gene3D" id="3.40.50.10900">
    <property type="entry name" value="PAC-like subunit"/>
    <property type="match status" value="1"/>
</dbReference>
<organism evidence="2">
    <name type="scientific">uncultured Acidimicrobiales bacterium</name>
    <dbReference type="NCBI Taxonomy" id="310071"/>
    <lineage>
        <taxon>Bacteria</taxon>
        <taxon>Bacillati</taxon>
        <taxon>Actinomycetota</taxon>
        <taxon>Acidimicrobiia</taxon>
        <taxon>Acidimicrobiales</taxon>
        <taxon>environmental samples</taxon>
    </lineage>
</organism>
<dbReference type="AlphaFoldDB" id="A0A6J4HK01"/>
<dbReference type="PIRSF" id="PIRSF028754">
    <property type="entry name" value="UCP028754"/>
    <property type="match status" value="1"/>
</dbReference>
<evidence type="ECO:0000313" key="2">
    <source>
        <dbReference type="EMBL" id="CAA9224650.1"/>
    </source>
</evidence>
<evidence type="ECO:0008006" key="3">
    <source>
        <dbReference type="Google" id="ProtNLM"/>
    </source>
</evidence>
<name>A0A6J4HK01_9ACTN</name>
<dbReference type="EMBL" id="CADCTB010000055">
    <property type="protein sequence ID" value="CAA9224650.1"/>
    <property type="molecule type" value="Genomic_DNA"/>
</dbReference>
<feature type="region of interest" description="Disordered" evidence="1">
    <location>
        <begin position="263"/>
        <end position="290"/>
    </location>
</feature>